<evidence type="ECO:0000256" key="3">
    <source>
        <dbReference type="ARBA" id="ARBA00022475"/>
    </source>
</evidence>
<organism evidence="9 10">
    <name type="scientific">Halobacillus salinus</name>
    <dbReference type="NCBI Taxonomy" id="192814"/>
    <lineage>
        <taxon>Bacteria</taxon>
        <taxon>Bacillati</taxon>
        <taxon>Bacillota</taxon>
        <taxon>Bacilli</taxon>
        <taxon>Bacillales</taxon>
        <taxon>Bacillaceae</taxon>
        <taxon>Halobacillus</taxon>
    </lineage>
</organism>
<keyword evidence="10" id="KW-1185">Reference proteome</keyword>
<dbReference type="Pfam" id="PF07690">
    <property type="entry name" value="MFS_1"/>
    <property type="match status" value="1"/>
</dbReference>
<sequence>MEQSYQEEAVVEESLFKSKSFLLLWVATVVSSLSMSMFMFIQSWYVVEGLGLEAALGIVLICLTTSRMVSMILGGVFADRKNPTKMMFLSDVSRGVLAIGLAFLFFMMDVPIWVLAVNAALYGMFGGLFEPARDSLLPKVVQTEQLTRANSTIQGAIQVAVFSGPLLAGVLISVTSYSTLFIIISLCLCIAGIGVLFVKTREQHDAQRESSAAFKEQLKEGFQYTWKAPLLRALFIVTIIVNFFISGPLMMGLPIFVEGILNGTSIEFSFVQGGLTFGMIAGSIIIGIINLKKKRGSYALYLIGLQAIGMLVFSQSQTIWMAVAIIVFVGMLIPAVNIPLISMIQAYADSDKVGRVMSLIRTGSLGLIPLSYAVTSFILGLGVSIDVIMVVSAIPLMASVIILYFSFPILRRAD</sequence>
<dbReference type="EMBL" id="SRJC01000004">
    <property type="protein sequence ID" value="TGB01972.1"/>
    <property type="molecule type" value="Genomic_DNA"/>
</dbReference>
<dbReference type="Gene3D" id="1.20.1250.20">
    <property type="entry name" value="MFS general substrate transporter like domains"/>
    <property type="match status" value="1"/>
</dbReference>
<feature type="transmembrane region" description="Helical" evidence="7">
    <location>
        <begin position="21"/>
        <end position="42"/>
    </location>
</feature>
<evidence type="ECO:0000259" key="8">
    <source>
        <dbReference type="PROSITE" id="PS50850"/>
    </source>
</evidence>
<dbReference type="GO" id="GO:0005886">
    <property type="term" value="C:plasma membrane"/>
    <property type="evidence" value="ECO:0007669"/>
    <property type="project" value="UniProtKB-SubCell"/>
</dbReference>
<dbReference type="PANTHER" id="PTHR23513:SF6">
    <property type="entry name" value="MAJOR FACILITATOR SUPERFAMILY ASSOCIATED DOMAIN-CONTAINING PROTEIN"/>
    <property type="match status" value="1"/>
</dbReference>
<keyword evidence="3" id="KW-1003">Cell membrane</keyword>
<evidence type="ECO:0000313" key="9">
    <source>
        <dbReference type="EMBL" id="TGB01972.1"/>
    </source>
</evidence>
<dbReference type="InterPro" id="IPR020846">
    <property type="entry name" value="MFS_dom"/>
</dbReference>
<feature type="transmembrane region" description="Helical" evidence="7">
    <location>
        <begin position="54"/>
        <end position="76"/>
    </location>
</feature>
<keyword evidence="4 7" id="KW-0812">Transmembrane</keyword>
<dbReference type="GO" id="GO:0022857">
    <property type="term" value="F:transmembrane transporter activity"/>
    <property type="evidence" value="ECO:0007669"/>
    <property type="project" value="InterPro"/>
</dbReference>
<reference evidence="9 10" key="1">
    <citation type="journal article" date="2003" name="Int. J. Syst. Evol. Microbiol.">
        <title>Halobacillus salinus sp. nov., isolated from a salt lake on the coast of the East Sea in Korea.</title>
        <authorList>
            <person name="Yoon J.H."/>
            <person name="Kang K.H."/>
            <person name="Park Y.H."/>
        </authorList>
    </citation>
    <scope>NUCLEOTIDE SEQUENCE [LARGE SCALE GENOMIC DNA]</scope>
    <source>
        <strain evidence="9 10">HSL-3</strain>
    </source>
</reference>
<dbReference type="SUPFAM" id="SSF103473">
    <property type="entry name" value="MFS general substrate transporter"/>
    <property type="match status" value="1"/>
</dbReference>
<evidence type="ECO:0000256" key="2">
    <source>
        <dbReference type="ARBA" id="ARBA00022448"/>
    </source>
</evidence>
<dbReference type="AlphaFoldDB" id="A0A4Z0GXH3"/>
<evidence type="ECO:0000256" key="6">
    <source>
        <dbReference type="ARBA" id="ARBA00023136"/>
    </source>
</evidence>
<dbReference type="InterPro" id="IPR036259">
    <property type="entry name" value="MFS_trans_sf"/>
</dbReference>
<dbReference type="PANTHER" id="PTHR23513">
    <property type="entry name" value="INTEGRAL MEMBRANE EFFLUX PROTEIN-RELATED"/>
    <property type="match status" value="1"/>
</dbReference>
<gene>
    <name evidence="9" type="ORF">E4663_15185</name>
</gene>
<evidence type="ECO:0000256" key="7">
    <source>
        <dbReference type="SAM" id="Phobius"/>
    </source>
</evidence>
<feature type="transmembrane region" description="Helical" evidence="7">
    <location>
        <begin position="362"/>
        <end position="381"/>
    </location>
</feature>
<feature type="transmembrane region" description="Helical" evidence="7">
    <location>
        <begin position="296"/>
        <end position="313"/>
    </location>
</feature>
<dbReference type="STRING" id="192814.GCA_900166575_03825"/>
<accession>A0A4Z0GXH3</accession>
<dbReference type="RefSeq" id="WP_135328250.1">
    <property type="nucleotide sequence ID" value="NZ_SRJC01000004.1"/>
</dbReference>
<evidence type="ECO:0000313" key="10">
    <source>
        <dbReference type="Proteomes" id="UP000297982"/>
    </source>
</evidence>
<feature type="transmembrane region" description="Helical" evidence="7">
    <location>
        <begin position="233"/>
        <end position="257"/>
    </location>
</feature>
<proteinExistence type="predicted"/>
<comment type="caution">
    <text evidence="9">The sequence shown here is derived from an EMBL/GenBank/DDBJ whole genome shotgun (WGS) entry which is preliminary data.</text>
</comment>
<protein>
    <submittedName>
        <fullName evidence="9">MFS transporter</fullName>
    </submittedName>
</protein>
<name>A0A4Z0GXH3_9BACI</name>
<evidence type="ECO:0000256" key="1">
    <source>
        <dbReference type="ARBA" id="ARBA00004651"/>
    </source>
</evidence>
<feature type="transmembrane region" description="Helical" evidence="7">
    <location>
        <begin position="88"/>
        <end position="106"/>
    </location>
</feature>
<feature type="transmembrane region" description="Helical" evidence="7">
    <location>
        <begin position="387"/>
        <end position="410"/>
    </location>
</feature>
<feature type="transmembrane region" description="Helical" evidence="7">
    <location>
        <begin position="269"/>
        <end position="289"/>
    </location>
</feature>
<dbReference type="CDD" id="cd06173">
    <property type="entry name" value="MFS_MefA_like"/>
    <property type="match status" value="1"/>
</dbReference>
<keyword evidence="5 7" id="KW-1133">Transmembrane helix</keyword>
<keyword evidence="2" id="KW-0813">Transport</keyword>
<evidence type="ECO:0000256" key="4">
    <source>
        <dbReference type="ARBA" id="ARBA00022692"/>
    </source>
</evidence>
<dbReference type="InterPro" id="IPR011701">
    <property type="entry name" value="MFS"/>
</dbReference>
<evidence type="ECO:0000256" key="5">
    <source>
        <dbReference type="ARBA" id="ARBA00022989"/>
    </source>
</evidence>
<comment type="subcellular location">
    <subcellularLocation>
        <location evidence="1">Cell membrane</location>
        <topology evidence="1">Multi-pass membrane protein</topology>
    </subcellularLocation>
</comment>
<feature type="domain" description="Major facilitator superfamily (MFS) profile" evidence="8">
    <location>
        <begin position="20"/>
        <end position="410"/>
    </location>
</feature>
<feature type="transmembrane region" description="Helical" evidence="7">
    <location>
        <begin position="319"/>
        <end position="341"/>
    </location>
</feature>
<dbReference type="Proteomes" id="UP000297982">
    <property type="component" value="Unassembled WGS sequence"/>
</dbReference>
<dbReference type="PROSITE" id="PS50850">
    <property type="entry name" value="MFS"/>
    <property type="match status" value="1"/>
</dbReference>
<keyword evidence="6 7" id="KW-0472">Membrane</keyword>
<feature type="transmembrane region" description="Helical" evidence="7">
    <location>
        <begin position="180"/>
        <end position="198"/>
    </location>
</feature>